<dbReference type="PANTHER" id="PTHR42850:SF4">
    <property type="entry name" value="ZINC-DEPENDENT ENDOPOLYPHOSPHATASE"/>
    <property type="match status" value="1"/>
</dbReference>
<dbReference type="OrthoDB" id="10267127at2759"/>
<gene>
    <name evidence="2" type="ORF">CCM_08215</name>
</gene>
<name>G3JNE2_CORMM</name>
<dbReference type="GO" id="GO:0005737">
    <property type="term" value="C:cytoplasm"/>
    <property type="evidence" value="ECO:0007669"/>
    <property type="project" value="TreeGrafter"/>
</dbReference>
<dbReference type="GeneID" id="18170223"/>
<sequence>METTKRKSKVFPVTTFIHDLPASLVPQPSLQPSSNGSRSAAKRLIFVGDVHGMREPLVRLLDSIKFDRKMGDHLVFVGDMVNKGNDSPGVIDLAMELGASAVRGNHDNAVLDAAGARRYRSGEWLSEAATRADDPVEASPRTPSSVACEQVAGNAAESAPHSDTTIKTAAALSARQLQWLSSLPLILRIDLRAERNSSLARIVVVHAGLVPGVPLDQQDPHAMMHMRSLVVENGVFAAAEDEGEEGWAAVWERAQEDLEQQQRTMVVFGHDARRGLQARKYSVGLDSGSVYGNQLSALILSCTENGFVQNVAQVETVQSVSTTSHDTSKSLSSI</sequence>
<keyword evidence="3" id="KW-1185">Reference proteome</keyword>
<accession>G3JNE2</accession>
<dbReference type="InterPro" id="IPR050126">
    <property type="entry name" value="Ap4A_hydrolase"/>
</dbReference>
<feature type="domain" description="Calcineurin-like phosphoesterase" evidence="1">
    <location>
        <begin position="43"/>
        <end position="133"/>
    </location>
</feature>
<dbReference type="GO" id="GO:0016791">
    <property type="term" value="F:phosphatase activity"/>
    <property type="evidence" value="ECO:0007669"/>
    <property type="project" value="TreeGrafter"/>
</dbReference>
<dbReference type="EMBL" id="JH126404">
    <property type="protein sequence ID" value="EGX89961.1"/>
    <property type="molecule type" value="Genomic_DNA"/>
</dbReference>
<organism evidence="2 3">
    <name type="scientific">Cordyceps militaris (strain CM01)</name>
    <name type="common">Caterpillar fungus</name>
    <dbReference type="NCBI Taxonomy" id="983644"/>
    <lineage>
        <taxon>Eukaryota</taxon>
        <taxon>Fungi</taxon>
        <taxon>Dikarya</taxon>
        <taxon>Ascomycota</taxon>
        <taxon>Pezizomycotina</taxon>
        <taxon>Sordariomycetes</taxon>
        <taxon>Hypocreomycetidae</taxon>
        <taxon>Hypocreales</taxon>
        <taxon>Cordycipitaceae</taxon>
        <taxon>Cordyceps</taxon>
    </lineage>
</organism>
<evidence type="ECO:0000259" key="1">
    <source>
        <dbReference type="Pfam" id="PF00149"/>
    </source>
</evidence>
<proteinExistence type="predicted"/>
<dbReference type="OMA" id="CLYGHQL"/>
<dbReference type="CDD" id="cd00144">
    <property type="entry name" value="MPP_PPP_family"/>
    <property type="match status" value="1"/>
</dbReference>
<dbReference type="PANTHER" id="PTHR42850">
    <property type="entry name" value="METALLOPHOSPHOESTERASE"/>
    <property type="match status" value="1"/>
</dbReference>
<dbReference type="Proteomes" id="UP000001610">
    <property type="component" value="Unassembled WGS sequence"/>
</dbReference>
<dbReference type="InterPro" id="IPR004843">
    <property type="entry name" value="Calcineurin-like_PHP"/>
</dbReference>
<dbReference type="InParanoid" id="G3JNE2"/>
<evidence type="ECO:0000313" key="3">
    <source>
        <dbReference type="Proteomes" id="UP000001610"/>
    </source>
</evidence>
<dbReference type="Pfam" id="PF00149">
    <property type="entry name" value="Metallophos"/>
    <property type="match status" value="1"/>
</dbReference>
<dbReference type="FunCoup" id="G3JNE2">
    <property type="interactions" value="29"/>
</dbReference>
<dbReference type="Gene3D" id="3.60.21.10">
    <property type="match status" value="1"/>
</dbReference>
<dbReference type="SUPFAM" id="SSF56300">
    <property type="entry name" value="Metallo-dependent phosphatases"/>
    <property type="match status" value="1"/>
</dbReference>
<dbReference type="KEGG" id="cmt:CCM_08215"/>
<dbReference type="VEuPathDB" id="FungiDB:CCM_08215"/>
<dbReference type="GO" id="GO:0006798">
    <property type="term" value="P:polyphosphate catabolic process"/>
    <property type="evidence" value="ECO:0007669"/>
    <property type="project" value="TreeGrafter"/>
</dbReference>
<dbReference type="GO" id="GO:0000298">
    <property type="term" value="F:endopolyphosphatase activity"/>
    <property type="evidence" value="ECO:0007669"/>
    <property type="project" value="TreeGrafter"/>
</dbReference>
<evidence type="ECO:0000313" key="2">
    <source>
        <dbReference type="EMBL" id="EGX89961.1"/>
    </source>
</evidence>
<protein>
    <submittedName>
        <fullName evidence="2">Protein phosphatase family protein</fullName>
    </submittedName>
</protein>
<dbReference type="RefSeq" id="XP_006673416.1">
    <property type="nucleotide sequence ID" value="XM_006673353.1"/>
</dbReference>
<reference evidence="2 3" key="1">
    <citation type="journal article" date="2011" name="Genome Biol.">
        <title>Genome sequence of the insect pathogenic fungus Cordyceps militaris, a valued traditional Chinese medicine.</title>
        <authorList>
            <person name="Zheng P."/>
            <person name="Xia Y."/>
            <person name="Xiao G."/>
            <person name="Xiong C."/>
            <person name="Hu X."/>
            <person name="Zhang S."/>
            <person name="Zheng H."/>
            <person name="Huang Y."/>
            <person name="Zhou Y."/>
            <person name="Wang S."/>
            <person name="Zhao G.P."/>
            <person name="Liu X."/>
            <person name="St Leger R.J."/>
            <person name="Wang C."/>
        </authorList>
    </citation>
    <scope>NUCLEOTIDE SEQUENCE [LARGE SCALE GENOMIC DNA]</scope>
    <source>
        <strain evidence="2 3">CM01</strain>
    </source>
</reference>
<dbReference type="InterPro" id="IPR029052">
    <property type="entry name" value="Metallo-depent_PP-like"/>
</dbReference>
<dbReference type="STRING" id="983644.G3JNE2"/>
<dbReference type="HOGENOM" id="CLU_023125_0_1_1"/>
<dbReference type="eggNOG" id="KOG0371">
    <property type="taxonomic scope" value="Eukaryota"/>
</dbReference>
<dbReference type="AlphaFoldDB" id="G3JNE2"/>